<dbReference type="SUPFAM" id="SSF89392">
    <property type="entry name" value="Prokaryotic lipoproteins and lipoprotein localization factors"/>
    <property type="match status" value="1"/>
</dbReference>
<dbReference type="CDD" id="cd16325">
    <property type="entry name" value="LolA"/>
    <property type="match status" value="1"/>
</dbReference>
<evidence type="ECO:0000256" key="11">
    <source>
        <dbReference type="SAM" id="Phobius"/>
    </source>
</evidence>
<dbReference type="STRING" id="1142511.WIGMOR_0268"/>
<comment type="subcellular location">
    <subcellularLocation>
        <location evidence="1 10">Periplasm</location>
    </subcellularLocation>
</comment>
<organism evidence="12 13">
    <name type="scientific">Wigglesworthia glossinidia endosymbiont of Glossina morsitans morsitans</name>
    <name type="common">Yale colony</name>
    <dbReference type="NCBI Taxonomy" id="1142511"/>
    <lineage>
        <taxon>Bacteria</taxon>
        <taxon>Pseudomonadati</taxon>
        <taxon>Pseudomonadota</taxon>
        <taxon>Gammaproteobacteria</taxon>
        <taxon>Enterobacterales</taxon>
        <taxon>Erwiniaceae</taxon>
        <taxon>Wigglesworthia</taxon>
    </lineage>
</organism>
<evidence type="ECO:0000256" key="5">
    <source>
        <dbReference type="ARBA" id="ARBA00022448"/>
    </source>
</evidence>
<dbReference type="InterPro" id="IPR029046">
    <property type="entry name" value="LolA/LolB/LppX"/>
</dbReference>
<dbReference type="PANTHER" id="PTHR35869">
    <property type="entry name" value="OUTER-MEMBRANE LIPOPROTEIN CARRIER PROTEIN"/>
    <property type="match status" value="1"/>
</dbReference>
<keyword evidence="11" id="KW-0812">Transmembrane</keyword>
<dbReference type="PANTHER" id="PTHR35869:SF1">
    <property type="entry name" value="OUTER-MEMBRANE LIPOPROTEIN CARRIER PROTEIN"/>
    <property type="match status" value="1"/>
</dbReference>
<protein>
    <recommendedName>
        <fullName evidence="4 10">Outer-membrane lipoprotein carrier protein</fullName>
    </recommendedName>
</protein>
<keyword evidence="13" id="KW-1185">Reference proteome</keyword>
<evidence type="ECO:0000256" key="9">
    <source>
        <dbReference type="ARBA" id="ARBA00023186"/>
    </source>
</evidence>
<dbReference type="KEGG" id="wgl:WIGMOR_0268"/>
<dbReference type="OrthoDB" id="9787361at2"/>
<dbReference type="eggNOG" id="COG2834">
    <property type="taxonomic scope" value="Bacteria"/>
</dbReference>
<dbReference type="AlphaFoldDB" id="H6Q4P8"/>
<proteinExistence type="inferred from homology"/>
<name>H6Q4P8_WIGGL</name>
<accession>H6Q4P8</accession>
<dbReference type="GO" id="GO:0044874">
    <property type="term" value="P:lipoprotein localization to outer membrane"/>
    <property type="evidence" value="ECO:0007669"/>
    <property type="project" value="UniProtKB-UniRule"/>
</dbReference>
<feature type="transmembrane region" description="Helical" evidence="11">
    <location>
        <begin position="12"/>
        <end position="27"/>
    </location>
</feature>
<dbReference type="EMBL" id="CP003315">
    <property type="protein sequence ID" value="AFA41108.1"/>
    <property type="molecule type" value="Genomic_DNA"/>
</dbReference>
<dbReference type="GO" id="GO:0042953">
    <property type="term" value="P:lipoprotein transport"/>
    <property type="evidence" value="ECO:0007669"/>
    <property type="project" value="InterPro"/>
</dbReference>
<dbReference type="HOGENOM" id="CLU_087560_1_1_6"/>
<evidence type="ECO:0000256" key="1">
    <source>
        <dbReference type="ARBA" id="ARBA00004418"/>
    </source>
</evidence>
<reference evidence="12 13" key="1">
    <citation type="journal article" date="2012" name="MBio">
        <title>Insight into the transmission biology and species-specific functional capabilities of tsetse (Diptera: glossinidae) obligate symbiont wigglesworthia.</title>
        <authorList>
            <person name="Rio R.V."/>
            <person name="Symula R.E."/>
            <person name="Wang J."/>
            <person name="Lohs C."/>
            <person name="Wu Y.N."/>
            <person name="Snyder A.K."/>
            <person name="Bjornson R.D."/>
            <person name="Oshima K."/>
            <person name="Biehl B.S."/>
            <person name="Perna N.T."/>
            <person name="Hattori M."/>
            <person name="Aksoy S."/>
        </authorList>
    </citation>
    <scope>NUCLEOTIDE SEQUENCE [LARGE SCALE GENOMIC DNA]</scope>
    <source>
        <strain evidence="12">WGM</strain>
    </source>
</reference>
<dbReference type="GO" id="GO:0030288">
    <property type="term" value="C:outer membrane-bounded periplasmic space"/>
    <property type="evidence" value="ECO:0007669"/>
    <property type="project" value="TreeGrafter"/>
</dbReference>
<keyword evidence="11" id="KW-0472">Membrane</keyword>
<dbReference type="Gene3D" id="2.50.20.10">
    <property type="entry name" value="Lipoprotein localisation LolA/LolB/LppX"/>
    <property type="match status" value="1"/>
</dbReference>
<evidence type="ECO:0000313" key="13">
    <source>
        <dbReference type="Proteomes" id="UP000009061"/>
    </source>
</evidence>
<dbReference type="InterPro" id="IPR004564">
    <property type="entry name" value="OM_lipoprot_carrier_LolA-like"/>
</dbReference>
<keyword evidence="8 10" id="KW-0653">Protein transport</keyword>
<evidence type="ECO:0000256" key="3">
    <source>
        <dbReference type="ARBA" id="ARBA00011245"/>
    </source>
</evidence>
<dbReference type="Proteomes" id="UP000009061">
    <property type="component" value="Chromosome"/>
</dbReference>
<dbReference type="InterPro" id="IPR018323">
    <property type="entry name" value="OM_lipoprot_carrier_LolA_Pbac"/>
</dbReference>
<evidence type="ECO:0000256" key="4">
    <source>
        <dbReference type="ARBA" id="ARBA00014035"/>
    </source>
</evidence>
<evidence type="ECO:0000256" key="2">
    <source>
        <dbReference type="ARBA" id="ARBA00007615"/>
    </source>
</evidence>
<evidence type="ECO:0000256" key="7">
    <source>
        <dbReference type="ARBA" id="ARBA00022764"/>
    </source>
</evidence>
<dbReference type="Pfam" id="PF03548">
    <property type="entry name" value="LolA"/>
    <property type="match status" value="1"/>
</dbReference>
<keyword evidence="9 10" id="KW-0143">Chaperone</keyword>
<keyword evidence="6" id="KW-0732">Signal</keyword>
<evidence type="ECO:0000313" key="12">
    <source>
        <dbReference type="EMBL" id="AFA41108.1"/>
    </source>
</evidence>
<comment type="similarity">
    <text evidence="2 10">Belongs to the LolA family.</text>
</comment>
<comment type="function">
    <text evidence="10">Participates in the translocation of lipoproteins from the inner membrane to the outer membrane. Only forms a complex with a lipoprotein if the residue after the N-terminal Cys is not an aspartate (The Asp acts as a targeting signal to indicate that the lipoprotein should stay in the inner membrane).</text>
</comment>
<sequence length="210" mass="24836">MSTIFYMIKKLYIYMILYIYLIIYNVFSDDSYLLSKRLRLINSFYAGITQKIISSSGDLVQESSGEIWMKKPNLFKSHIFSPYESIAVSDGKTLWLYDSTTNQVIAYWLHQIINDTPLYLIMNHDQNHWKNFHIKSIGNIFYIFSKTKNSSFKKITIIINNQGILKELNILSNINYQTNYSFHIKNTKLYPNFKFNFKIPKGATLDDQRK</sequence>
<evidence type="ECO:0000256" key="10">
    <source>
        <dbReference type="HAMAP-Rule" id="MF_00240"/>
    </source>
</evidence>
<keyword evidence="7 10" id="KW-0574">Periplasm</keyword>
<dbReference type="NCBIfam" id="TIGR00547">
    <property type="entry name" value="lolA"/>
    <property type="match status" value="1"/>
</dbReference>
<evidence type="ECO:0000256" key="6">
    <source>
        <dbReference type="ARBA" id="ARBA00022729"/>
    </source>
</evidence>
<evidence type="ECO:0000256" key="8">
    <source>
        <dbReference type="ARBA" id="ARBA00022927"/>
    </source>
</evidence>
<comment type="subunit">
    <text evidence="3 10">Monomer.</text>
</comment>
<keyword evidence="11" id="KW-1133">Transmembrane helix</keyword>
<keyword evidence="5 10" id="KW-0813">Transport</keyword>
<gene>
    <name evidence="10 12" type="primary">lolA</name>
    <name evidence="12" type="ORF">WIGMOR_0268</name>
</gene>
<keyword evidence="12" id="KW-0449">Lipoprotein</keyword>
<dbReference type="HAMAP" id="MF_00240">
    <property type="entry name" value="LolA"/>
    <property type="match status" value="1"/>
</dbReference>